<keyword evidence="1" id="KW-1133">Transmembrane helix</keyword>
<keyword evidence="1" id="KW-0812">Transmembrane</keyword>
<protein>
    <submittedName>
        <fullName evidence="2">Uncharacterized protein</fullName>
    </submittedName>
</protein>
<evidence type="ECO:0000256" key="1">
    <source>
        <dbReference type="SAM" id="Phobius"/>
    </source>
</evidence>
<organism evidence="2 3">
    <name type="scientific">Rhodococcus phage Trina</name>
    <dbReference type="NCBI Taxonomy" id="2027905"/>
    <lineage>
        <taxon>Viruses</taxon>
        <taxon>Duplodnaviria</taxon>
        <taxon>Heunggongvirae</taxon>
        <taxon>Uroviricota</taxon>
        <taxon>Caudoviricetes</taxon>
        <taxon>Trinavirus</taxon>
        <taxon>Trinavirus trina</taxon>
    </lineage>
</organism>
<reference evidence="3" key="1">
    <citation type="submission" date="2017-08" db="EMBL/GenBank/DDBJ databases">
        <authorList>
            <person name="de Groot N.N."/>
        </authorList>
    </citation>
    <scope>NUCLEOTIDE SEQUENCE [LARGE SCALE GENOMIC DNA]</scope>
</reference>
<keyword evidence="3" id="KW-1185">Reference proteome</keyword>
<feature type="transmembrane region" description="Helical" evidence="1">
    <location>
        <begin position="53"/>
        <end position="71"/>
    </location>
</feature>
<feature type="transmembrane region" description="Helical" evidence="1">
    <location>
        <begin position="30"/>
        <end position="47"/>
    </location>
</feature>
<accession>A0A2D1A3W4</accession>
<proteinExistence type="predicted"/>
<name>A0A2D1A3W4_9CAUD</name>
<gene>
    <name evidence="2" type="ORF">SEA_TRINA_18</name>
</gene>
<keyword evidence="1" id="KW-0472">Membrane</keyword>
<dbReference type="Proteomes" id="UP000231419">
    <property type="component" value="Segment"/>
</dbReference>
<evidence type="ECO:0000313" key="3">
    <source>
        <dbReference type="Proteomes" id="UP000231419"/>
    </source>
</evidence>
<sequence>MINDDDTRVITEYLQAKQDLKQYSNRQCRIGRAAALFALAALFLFTVSWPLGLASSIIAAVILFWLLLFSLNDDGRSRLHDFEKNFQQAEVKYFVVMQREYDVYRNKIIEEFDRRSEQEKDN</sequence>
<dbReference type="EMBL" id="MF668286">
    <property type="protein sequence ID" value="ASZ74836.1"/>
    <property type="molecule type" value="Genomic_DNA"/>
</dbReference>
<evidence type="ECO:0000313" key="2">
    <source>
        <dbReference type="EMBL" id="ASZ74836.1"/>
    </source>
</evidence>